<dbReference type="InterPro" id="IPR019607">
    <property type="entry name" value="Putative_zinc-finger_domain"/>
</dbReference>
<dbReference type="OrthoDB" id="1922977at2759"/>
<feature type="region of interest" description="Disordered" evidence="2">
    <location>
        <begin position="204"/>
        <end position="241"/>
    </location>
</feature>
<evidence type="ECO:0000259" key="3">
    <source>
        <dbReference type="Pfam" id="PF10650"/>
    </source>
</evidence>
<feature type="region of interest" description="Disordered" evidence="2">
    <location>
        <begin position="14"/>
        <end position="33"/>
    </location>
</feature>
<evidence type="ECO:0000313" key="4">
    <source>
        <dbReference type="EMBL" id="OXV07388.1"/>
    </source>
</evidence>
<feature type="coiled-coil region" evidence="1">
    <location>
        <begin position="826"/>
        <end position="860"/>
    </location>
</feature>
<feature type="compositionally biased region" description="Basic and acidic residues" evidence="2">
    <location>
        <begin position="154"/>
        <end position="180"/>
    </location>
</feature>
<feature type="region of interest" description="Disordered" evidence="2">
    <location>
        <begin position="371"/>
        <end position="416"/>
    </location>
</feature>
<proteinExistence type="predicted"/>
<sequence length="1299" mass="141605">MSHYPPTPSFGGPFSYAHQWQPPPPDSTTSIPPVPHKFLHPSISSHQFGANAGSPSNYDNAVSFNANSRLPGLGVSGGPLSLPSYHFANQYSLLNSSPFSIPISQMGFPLTSQSSNVAMHGGPNGLAGHPQDSNMVGNSLELHGTSTPLSLSNGDKEEGELSSRDDASPQPRDEYFTDRPVDKLHLSGVRGFYAANTEAVYESVHGSKEPSSLEADRDSSKPRLASNLERAKETDRHAGKASARINFKLRNRVLLPETSTRREGSESPYNPPVSIELDSHGHPPRDIAPSEVKQRLTVFSTRSDSVSEKDMQHPYSDGKTATQLRLLAKGALLGLVPHNIRFNELVREGINPTILKDLYDEVGIKVASVASESQPVAESSPVPQPLIASPDLSGNGGNNASEAQTEKASTVEIQEQTSEMAVTAARSSDVPQSIVNISTLTLNPAQPDTEKPLERKDVIARRLAAKANKDTNISGVMKAEPAKDASTNNVPVAQSTEQPSQPNLSAETQAKEKNKAQTELARQRMEQLKKQGLVKSQQRLQDQIMVKNTSHEQENIAPQSSAVACCKVGSTVAGVVLPTLQHPLPDRPPEAEAVPTARIPGLFMTCSEPSLPAAPASQEPSVDPVPVQCKNANRKRPRASDFDEPIISSKKPLTPEARLVIDISDDEFLYGDSDDGKDTACERSANELENMKTLTTALPSQWTPASATLQIPLRLSDQDDLRIRDMEILEMRKRIAALEQRKRAKLAANRPESPGSLNMITSGPVTEISGIYEPLSNGTAATDSEQISPSSKASVLQIQNHSSDIQALASMDSVQIENIRQKFLRRKEIESGLPALEEELSKSEARLAEFRIEEEKILEEIAKGKEGRRHLIEELEGLGHETEGLNLEDLRTLKDELEHQKFSQASAQLSFQNEESNASATGSSASQSATLEVTQVLQPQGLATEQHPDSGTSQSHQISQVDMQHNEGTSNDDDCLDAVPPYEKDNSIDSASVIDSSTEITRLMCSGQISSPKLKPLDKVTVQEALETPEIVDASETGFEIAEKRPISPRTCTSNFENNSPVDPVCEHDLDDSSSPIRESSAPTDVYEPPEPRANQDVATCVFTPPFSPVPLDNVESKEFSIPPSSHSQADEALTGNGQVSKTVNSSDLEMLENGRHPTSLESPFSPYLSPLRYFKTYRFHSRFPEDVSGAYRSLTYSHNIDTTKCLCPFEAAGGVCNDRSCEFQHFRDLVLSDEKILVQMGSLKEGKTPEERDNYIAGLKQAINDLRPDQMKDFTTVATEIAAYRRRSLKDPSRVLSL</sequence>
<feature type="region of interest" description="Disordered" evidence="2">
    <location>
        <begin position="1118"/>
        <end position="1141"/>
    </location>
</feature>
<comment type="caution">
    <text evidence="4">The sequence shown here is derived from an EMBL/GenBank/DDBJ whole genome shotgun (WGS) entry which is preliminary data.</text>
</comment>
<evidence type="ECO:0000256" key="1">
    <source>
        <dbReference type="SAM" id="Coils"/>
    </source>
</evidence>
<feature type="region of interest" description="Disordered" evidence="2">
    <location>
        <begin position="910"/>
        <end position="929"/>
    </location>
</feature>
<feature type="region of interest" description="Disordered" evidence="2">
    <location>
        <begin position="1049"/>
        <end position="1091"/>
    </location>
</feature>
<dbReference type="Pfam" id="PF10650">
    <property type="entry name" value="zf-C3H1"/>
    <property type="match status" value="1"/>
</dbReference>
<organism evidence="4 5">
    <name type="scientific">Elaphomyces granulatus</name>
    <dbReference type="NCBI Taxonomy" id="519963"/>
    <lineage>
        <taxon>Eukaryota</taxon>
        <taxon>Fungi</taxon>
        <taxon>Dikarya</taxon>
        <taxon>Ascomycota</taxon>
        <taxon>Pezizomycotina</taxon>
        <taxon>Eurotiomycetes</taxon>
        <taxon>Eurotiomycetidae</taxon>
        <taxon>Eurotiales</taxon>
        <taxon>Elaphomycetaceae</taxon>
        <taxon>Elaphomyces</taxon>
    </lineage>
</organism>
<feature type="region of interest" description="Disordered" evidence="2">
    <location>
        <begin position="964"/>
        <end position="988"/>
    </location>
</feature>
<evidence type="ECO:0000313" key="5">
    <source>
        <dbReference type="Proteomes" id="UP000243515"/>
    </source>
</evidence>
<feature type="compositionally biased region" description="Polar residues" evidence="2">
    <location>
        <begin position="1050"/>
        <end position="1061"/>
    </location>
</feature>
<feature type="compositionally biased region" description="Polar residues" evidence="2">
    <location>
        <begin position="1073"/>
        <end position="1083"/>
    </location>
</feature>
<accession>A0A232LTP3</accession>
<feature type="compositionally biased region" description="Polar residues" evidence="2">
    <location>
        <begin position="144"/>
        <end position="153"/>
    </location>
</feature>
<feature type="compositionally biased region" description="Basic and acidic residues" evidence="2">
    <location>
        <begin position="229"/>
        <end position="238"/>
    </location>
</feature>
<feature type="region of interest" description="Disordered" evidence="2">
    <location>
        <begin position="474"/>
        <end position="520"/>
    </location>
</feature>
<protein>
    <recommendedName>
        <fullName evidence="3">Putative zinc-finger domain-containing protein</fullName>
    </recommendedName>
</protein>
<feature type="domain" description="Putative zinc-finger" evidence="3">
    <location>
        <begin position="1207"/>
        <end position="1228"/>
    </location>
</feature>
<feature type="compositionally biased region" description="Low complexity" evidence="2">
    <location>
        <begin position="916"/>
        <end position="929"/>
    </location>
</feature>
<dbReference type="EMBL" id="NPHW01004893">
    <property type="protein sequence ID" value="OXV07388.1"/>
    <property type="molecule type" value="Genomic_DNA"/>
</dbReference>
<feature type="region of interest" description="Disordered" evidence="2">
    <location>
        <begin position="742"/>
        <end position="762"/>
    </location>
</feature>
<evidence type="ECO:0000256" key="2">
    <source>
        <dbReference type="SAM" id="MobiDB-lite"/>
    </source>
</evidence>
<reference evidence="4 5" key="1">
    <citation type="journal article" date="2015" name="Environ. Microbiol.">
        <title>Metagenome sequence of Elaphomyces granulatus from sporocarp tissue reveals Ascomycota ectomycorrhizal fingerprints of genome expansion and a Proteobacteria-rich microbiome.</title>
        <authorList>
            <person name="Quandt C.A."/>
            <person name="Kohler A."/>
            <person name="Hesse C.N."/>
            <person name="Sharpton T.J."/>
            <person name="Martin F."/>
            <person name="Spatafora J.W."/>
        </authorList>
    </citation>
    <scope>NUCLEOTIDE SEQUENCE [LARGE SCALE GENOMIC DNA]</scope>
    <source>
        <strain evidence="4 5">OSC145934</strain>
    </source>
</reference>
<feature type="compositionally biased region" description="Polar residues" evidence="2">
    <location>
        <begin position="398"/>
        <end position="416"/>
    </location>
</feature>
<feature type="compositionally biased region" description="Basic and acidic residues" evidence="2">
    <location>
        <begin position="509"/>
        <end position="520"/>
    </location>
</feature>
<feature type="region of interest" description="Disordered" evidence="2">
    <location>
        <begin position="116"/>
        <end position="180"/>
    </location>
</feature>
<name>A0A232LTP3_9EURO</name>
<dbReference type="Proteomes" id="UP000243515">
    <property type="component" value="Unassembled WGS sequence"/>
</dbReference>
<keyword evidence="1" id="KW-0175">Coiled coil</keyword>
<feature type="compositionally biased region" description="Polar residues" evidence="2">
    <location>
        <begin position="485"/>
        <end position="508"/>
    </location>
</feature>
<keyword evidence="5" id="KW-1185">Reference proteome</keyword>
<gene>
    <name evidence="4" type="ORF">Egran_04848</name>
</gene>